<feature type="transmembrane region" description="Helical" evidence="1">
    <location>
        <begin position="53"/>
        <end position="70"/>
    </location>
</feature>
<accession>A0ABV8EPX3</accession>
<keyword evidence="1" id="KW-0812">Transmembrane</keyword>
<evidence type="ECO:0000313" key="2">
    <source>
        <dbReference type="EMBL" id="MFC3978099.1"/>
    </source>
</evidence>
<sequence>MGERFASGLSDIHPMGSYLDALFHTGYYYTFIGIAQVLAAVMLLIPRTVLAGALLYMSIIFNIWILSLAVRFEGSLVSSTLMVLATLYLICYHFDQFKWIFSKSNDLDLKLSKMDKKFPLRFFFGSLVVIVLVVYIFTNLFEIMPRNSLTDCKSQFAGTENETAGYLFCECVHLEGNALSRCLEQYEEGEVN</sequence>
<feature type="transmembrane region" description="Helical" evidence="1">
    <location>
        <begin position="118"/>
        <end position="137"/>
    </location>
</feature>
<evidence type="ECO:0000313" key="3">
    <source>
        <dbReference type="Proteomes" id="UP001595766"/>
    </source>
</evidence>
<keyword evidence="3" id="KW-1185">Reference proteome</keyword>
<comment type="caution">
    <text evidence="2">The sequence shown here is derived from an EMBL/GenBank/DDBJ whole genome shotgun (WGS) entry which is preliminary data.</text>
</comment>
<dbReference type="RefSeq" id="WP_241296120.1">
    <property type="nucleotide sequence ID" value="NZ_JAKZGR010000012.1"/>
</dbReference>
<feature type="transmembrane region" description="Helical" evidence="1">
    <location>
        <begin position="76"/>
        <end position="94"/>
    </location>
</feature>
<protein>
    <submittedName>
        <fullName evidence="2">DoxX family protein</fullName>
    </submittedName>
</protein>
<proteinExistence type="predicted"/>
<dbReference type="EMBL" id="JBHSAV010000092">
    <property type="protein sequence ID" value="MFC3978099.1"/>
    <property type="molecule type" value="Genomic_DNA"/>
</dbReference>
<evidence type="ECO:0000256" key="1">
    <source>
        <dbReference type="SAM" id="Phobius"/>
    </source>
</evidence>
<keyword evidence="1" id="KW-1133">Transmembrane helix</keyword>
<name>A0ABV8EPX3_9BACT</name>
<dbReference type="Proteomes" id="UP001595766">
    <property type="component" value="Unassembled WGS sequence"/>
</dbReference>
<organism evidence="2 3">
    <name type="scientific">Belliella kenyensis</name>
    <dbReference type="NCBI Taxonomy" id="1472724"/>
    <lineage>
        <taxon>Bacteria</taxon>
        <taxon>Pseudomonadati</taxon>
        <taxon>Bacteroidota</taxon>
        <taxon>Cytophagia</taxon>
        <taxon>Cytophagales</taxon>
        <taxon>Cyclobacteriaceae</taxon>
        <taxon>Belliella</taxon>
    </lineage>
</organism>
<feature type="transmembrane region" description="Helical" evidence="1">
    <location>
        <begin position="27"/>
        <end position="46"/>
    </location>
</feature>
<reference evidence="3" key="1">
    <citation type="journal article" date="2019" name="Int. J. Syst. Evol. Microbiol.">
        <title>The Global Catalogue of Microorganisms (GCM) 10K type strain sequencing project: providing services to taxonomists for standard genome sequencing and annotation.</title>
        <authorList>
            <consortium name="The Broad Institute Genomics Platform"/>
            <consortium name="The Broad Institute Genome Sequencing Center for Infectious Disease"/>
            <person name="Wu L."/>
            <person name="Ma J."/>
        </authorList>
    </citation>
    <scope>NUCLEOTIDE SEQUENCE [LARGE SCALE GENOMIC DNA]</scope>
    <source>
        <strain evidence="3">CECT 8551</strain>
    </source>
</reference>
<keyword evidence="1" id="KW-0472">Membrane</keyword>
<gene>
    <name evidence="2" type="ORF">ACFOUP_17070</name>
</gene>